<evidence type="ECO:0000313" key="9">
    <source>
        <dbReference type="RefSeq" id="XP_016486767.1"/>
    </source>
</evidence>
<dbReference type="KEGG" id="nta:107807006"/>
<dbReference type="PANTHER" id="PTHR33203:SF44">
    <property type="entry name" value="OLEOSIN 20.3 KDA"/>
    <property type="match status" value="1"/>
</dbReference>
<dbReference type="Pfam" id="PF01277">
    <property type="entry name" value="Oleosin"/>
    <property type="match status" value="1"/>
</dbReference>
<keyword evidence="5" id="KW-1133">Transmembrane helix</keyword>
<dbReference type="OMA" id="GADYKSR"/>
<proteinExistence type="inferred from homology"/>
<evidence type="ECO:0000256" key="2">
    <source>
        <dbReference type="ARBA" id="ARBA00010858"/>
    </source>
</evidence>
<keyword evidence="3 7" id="KW-0551">Lipid droplet</keyword>
<dbReference type="OrthoDB" id="1929188at2759"/>
<comment type="similarity">
    <text evidence="2 7">Belongs to the oleosin family.</text>
</comment>
<reference evidence="8" key="1">
    <citation type="journal article" date="2014" name="Nat. Commun.">
        <title>The tobacco genome sequence and its comparison with those of tomato and potato.</title>
        <authorList>
            <person name="Sierro N."/>
            <person name="Battey J.N."/>
            <person name="Ouadi S."/>
            <person name="Bakaher N."/>
            <person name="Bovet L."/>
            <person name="Willig A."/>
            <person name="Goepfert S."/>
            <person name="Peitsch M.C."/>
            <person name="Ivanov N.V."/>
        </authorList>
    </citation>
    <scope>NUCLEOTIDE SEQUENCE [LARGE SCALE GENOMIC DNA]</scope>
</reference>
<dbReference type="RefSeq" id="XP_016486767.1">
    <property type="nucleotide sequence ID" value="XM_016631281.1"/>
</dbReference>
<sequence length="174" mass="18518">MGDRHGHVQIQTHQYPHQIQVHPHRTTHEAGGMIKSLLPQRGPSATQVLAIVTLLPVGGTLFCLAGITLIGSLFGLAVATPVFLLFSPVLVPAILTVGLAVAGFLISGAFGVTGLSSLSWILNYFRQGKSVPENLDAVKRRMQDAAVQLGQKTKDVGQNIQNKAHEGKEGARTT</sequence>
<reference evidence="9" key="2">
    <citation type="submission" date="2025-08" db="UniProtKB">
        <authorList>
            <consortium name="RefSeq"/>
        </authorList>
    </citation>
    <scope>IDENTIFICATION</scope>
</reference>
<accession>A0A1S4BD27</accession>
<dbReference type="GO" id="GO:0016020">
    <property type="term" value="C:membrane"/>
    <property type="evidence" value="ECO:0007669"/>
    <property type="project" value="UniProtKB-SubCell"/>
</dbReference>
<dbReference type="GeneID" id="107807006"/>
<dbReference type="PROSITE" id="PS00811">
    <property type="entry name" value="OLEOSINS"/>
    <property type="match status" value="1"/>
</dbReference>
<name>A0A1S4BD27_TOBAC</name>
<keyword evidence="8" id="KW-1185">Reference proteome</keyword>
<evidence type="ECO:0000256" key="5">
    <source>
        <dbReference type="ARBA" id="ARBA00022989"/>
    </source>
</evidence>
<evidence type="ECO:0000256" key="7">
    <source>
        <dbReference type="RuleBase" id="RU000540"/>
    </source>
</evidence>
<evidence type="ECO:0000313" key="8">
    <source>
        <dbReference type="Proteomes" id="UP000790787"/>
    </source>
</evidence>
<protein>
    <recommendedName>
        <fullName evidence="7">Oleosin</fullName>
    </recommendedName>
</protein>
<dbReference type="InterPro" id="IPR000136">
    <property type="entry name" value="Oleosin"/>
</dbReference>
<comment type="subcellular location">
    <subcellularLocation>
        <location evidence="7">Lipid droplet</location>
    </subcellularLocation>
    <subcellularLocation>
        <location evidence="7">Membrane</location>
        <topology evidence="7">Multi-pass membrane protein</topology>
    </subcellularLocation>
</comment>
<dbReference type="PaxDb" id="4097-A0A1S4BD27"/>
<dbReference type="GO" id="GO:0050826">
    <property type="term" value="P:response to freezing"/>
    <property type="evidence" value="ECO:0000318"/>
    <property type="project" value="GO_Central"/>
</dbReference>
<dbReference type="PANTHER" id="PTHR33203">
    <property type="entry name" value="OLEOSIN"/>
    <property type="match status" value="1"/>
</dbReference>
<keyword evidence="6" id="KW-0472">Membrane</keyword>
<dbReference type="Proteomes" id="UP000790787">
    <property type="component" value="Chromosome 3"/>
</dbReference>
<keyword evidence="4" id="KW-0812">Transmembrane</keyword>
<dbReference type="GO" id="GO:0012511">
    <property type="term" value="C:monolayer-surrounded lipid storage body"/>
    <property type="evidence" value="ECO:0000318"/>
    <property type="project" value="GO_Central"/>
</dbReference>
<dbReference type="GO" id="GO:0019915">
    <property type="term" value="P:lipid storage"/>
    <property type="evidence" value="ECO:0000318"/>
    <property type="project" value="GO_Central"/>
</dbReference>
<gene>
    <name evidence="9" type="primary">LOC107807006</name>
</gene>
<dbReference type="STRING" id="4097.A0A1S4BD27"/>
<evidence type="ECO:0000256" key="1">
    <source>
        <dbReference type="ARBA" id="ARBA00002582"/>
    </source>
</evidence>
<dbReference type="AlphaFoldDB" id="A0A1S4BD27"/>
<comment type="function">
    <text evidence="1">May have a structural role to stabilize the lipid body during desiccation of the seed by preventing coalescence of the oil. Probably interacts with both lipid and phospholipid moieties of lipid bodies. May also provide recognition signals for specific lipase anchorage in lipolysis during seedling growth.</text>
</comment>
<evidence type="ECO:0000256" key="3">
    <source>
        <dbReference type="ARBA" id="ARBA00022677"/>
    </source>
</evidence>
<evidence type="ECO:0000256" key="4">
    <source>
        <dbReference type="ARBA" id="ARBA00022692"/>
    </source>
</evidence>
<evidence type="ECO:0000256" key="6">
    <source>
        <dbReference type="ARBA" id="ARBA00023136"/>
    </source>
</evidence>
<dbReference type="GO" id="GO:0010344">
    <property type="term" value="P:seed oilbody biogenesis"/>
    <property type="evidence" value="ECO:0000318"/>
    <property type="project" value="GO_Central"/>
</dbReference>
<organism evidence="8 9">
    <name type="scientific">Nicotiana tabacum</name>
    <name type="common">Common tobacco</name>
    <dbReference type="NCBI Taxonomy" id="4097"/>
    <lineage>
        <taxon>Eukaryota</taxon>
        <taxon>Viridiplantae</taxon>
        <taxon>Streptophyta</taxon>
        <taxon>Embryophyta</taxon>
        <taxon>Tracheophyta</taxon>
        <taxon>Spermatophyta</taxon>
        <taxon>Magnoliopsida</taxon>
        <taxon>eudicotyledons</taxon>
        <taxon>Gunneridae</taxon>
        <taxon>Pentapetalae</taxon>
        <taxon>asterids</taxon>
        <taxon>lamiids</taxon>
        <taxon>Solanales</taxon>
        <taxon>Solanaceae</taxon>
        <taxon>Nicotianoideae</taxon>
        <taxon>Nicotianeae</taxon>
        <taxon>Nicotiana</taxon>
    </lineage>
</organism>